<dbReference type="Proteomes" id="UP000015101">
    <property type="component" value="Unassembled WGS sequence"/>
</dbReference>
<reference evidence="3" key="3">
    <citation type="submission" date="2015-06" db="UniProtKB">
        <authorList>
            <consortium name="EnsemblMetazoa"/>
        </authorList>
    </citation>
    <scope>IDENTIFICATION</scope>
</reference>
<gene>
    <name evidence="3" type="primary">20206404</name>
    <name evidence="2" type="ORF">HELRODRAFT_177732</name>
</gene>
<protein>
    <recommendedName>
        <fullName evidence="5">WSC domain-containing protein</fullName>
    </recommendedName>
</protein>
<dbReference type="CTD" id="20206404"/>
<reference evidence="4" key="1">
    <citation type="submission" date="2012-12" db="EMBL/GenBank/DDBJ databases">
        <authorList>
            <person name="Hellsten U."/>
            <person name="Grimwood J."/>
            <person name="Chapman J.A."/>
            <person name="Shapiro H."/>
            <person name="Aerts A."/>
            <person name="Otillar R.P."/>
            <person name="Terry A.Y."/>
            <person name="Boore J.L."/>
            <person name="Simakov O."/>
            <person name="Marletaz F."/>
            <person name="Cho S.-J."/>
            <person name="Edsinger-Gonzales E."/>
            <person name="Havlak P."/>
            <person name="Kuo D.-H."/>
            <person name="Larsson T."/>
            <person name="Lv J."/>
            <person name="Arendt D."/>
            <person name="Savage R."/>
            <person name="Osoegawa K."/>
            <person name="de Jong P."/>
            <person name="Lindberg D.R."/>
            <person name="Seaver E.C."/>
            <person name="Weisblat D.A."/>
            <person name="Putnam N.H."/>
            <person name="Grigoriev I.V."/>
            <person name="Rokhsar D.S."/>
        </authorList>
    </citation>
    <scope>NUCLEOTIDE SEQUENCE</scope>
</reference>
<dbReference type="GeneID" id="20206404"/>
<proteinExistence type="predicted"/>
<dbReference type="GO" id="GO:0005886">
    <property type="term" value="C:plasma membrane"/>
    <property type="evidence" value="ECO:0000318"/>
    <property type="project" value="GO_Central"/>
</dbReference>
<evidence type="ECO:0000256" key="1">
    <source>
        <dbReference type="SAM" id="SignalP"/>
    </source>
</evidence>
<keyword evidence="1" id="KW-0732">Signal</keyword>
<dbReference type="HOGENOM" id="CLU_1751700_0_0_1"/>
<reference evidence="2 4" key="2">
    <citation type="journal article" date="2013" name="Nature">
        <title>Insights into bilaterian evolution from three spiralian genomes.</title>
        <authorList>
            <person name="Simakov O."/>
            <person name="Marletaz F."/>
            <person name="Cho S.J."/>
            <person name="Edsinger-Gonzales E."/>
            <person name="Havlak P."/>
            <person name="Hellsten U."/>
            <person name="Kuo D.H."/>
            <person name="Larsson T."/>
            <person name="Lv J."/>
            <person name="Arendt D."/>
            <person name="Savage R."/>
            <person name="Osoegawa K."/>
            <person name="de Jong P."/>
            <person name="Grimwood J."/>
            <person name="Chapman J.A."/>
            <person name="Shapiro H."/>
            <person name="Aerts A."/>
            <person name="Otillar R.P."/>
            <person name="Terry A.Y."/>
            <person name="Boore J.L."/>
            <person name="Grigoriev I.V."/>
            <person name="Lindberg D.R."/>
            <person name="Seaver E.C."/>
            <person name="Weisblat D.A."/>
            <person name="Putnam N.H."/>
            <person name="Rokhsar D.S."/>
        </authorList>
    </citation>
    <scope>NUCLEOTIDE SEQUENCE</scope>
</reference>
<evidence type="ECO:0000313" key="3">
    <source>
        <dbReference type="EnsemblMetazoa" id="HelroP177732"/>
    </source>
</evidence>
<evidence type="ECO:0000313" key="2">
    <source>
        <dbReference type="EMBL" id="ESN97677.1"/>
    </source>
</evidence>
<keyword evidence="4" id="KW-1185">Reference proteome</keyword>
<dbReference type="InParanoid" id="T1FC55"/>
<dbReference type="PROSITE" id="PS51257">
    <property type="entry name" value="PROKAR_LIPOPROTEIN"/>
    <property type="match status" value="1"/>
</dbReference>
<sequence>MAPIKLSLVVFVVLLASCHPTAAIERVNDTILTLWNHKGCYQGVFIGTAVVSVLECFIKCSGLQYYGIKSASICRCQMSQKNNKGQKIFGVKVEETKCDKLCSDGFPCGGNQFFSFYEMVQDKALGNTRNYWNVLRDRIINKYILIAIT</sequence>
<feature type="chain" id="PRO_5010980451" description="WSC domain-containing protein" evidence="1">
    <location>
        <begin position="24"/>
        <end position="149"/>
    </location>
</feature>
<dbReference type="EMBL" id="KB097304">
    <property type="protein sequence ID" value="ESN97677.1"/>
    <property type="molecule type" value="Genomic_DNA"/>
</dbReference>
<dbReference type="RefSeq" id="XP_009024137.1">
    <property type="nucleotide sequence ID" value="XM_009025889.1"/>
</dbReference>
<organism evidence="3 4">
    <name type="scientific">Helobdella robusta</name>
    <name type="common">Californian leech</name>
    <dbReference type="NCBI Taxonomy" id="6412"/>
    <lineage>
        <taxon>Eukaryota</taxon>
        <taxon>Metazoa</taxon>
        <taxon>Spiralia</taxon>
        <taxon>Lophotrochozoa</taxon>
        <taxon>Annelida</taxon>
        <taxon>Clitellata</taxon>
        <taxon>Hirudinea</taxon>
        <taxon>Rhynchobdellida</taxon>
        <taxon>Glossiphoniidae</taxon>
        <taxon>Helobdella</taxon>
    </lineage>
</organism>
<dbReference type="EnsemblMetazoa" id="HelroT177732">
    <property type="protein sequence ID" value="HelroP177732"/>
    <property type="gene ID" value="HelroG177732"/>
</dbReference>
<evidence type="ECO:0000313" key="4">
    <source>
        <dbReference type="Proteomes" id="UP000015101"/>
    </source>
</evidence>
<dbReference type="EMBL" id="AMQM01006159">
    <property type="status" value="NOT_ANNOTATED_CDS"/>
    <property type="molecule type" value="Genomic_DNA"/>
</dbReference>
<dbReference type="AlphaFoldDB" id="T1FC55"/>
<dbReference type="GO" id="GO:0004888">
    <property type="term" value="F:transmembrane signaling receptor activity"/>
    <property type="evidence" value="ECO:0000318"/>
    <property type="project" value="GO_Central"/>
</dbReference>
<evidence type="ECO:0008006" key="5">
    <source>
        <dbReference type="Google" id="ProtNLM"/>
    </source>
</evidence>
<dbReference type="OrthoDB" id="6082435at2759"/>
<dbReference type="GO" id="GO:0007165">
    <property type="term" value="P:signal transduction"/>
    <property type="evidence" value="ECO:0000318"/>
    <property type="project" value="GO_Central"/>
</dbReference>
<feature type="signal peptide" evidence="1">
    <location>
        <begin position="1"/>
        <end position="23"/>
    </location>
</feature>
<dbReference type="KEGG" id="hro:HELRODRAFT_177732"/>
<name>T1FC55_HELRO</name>
<accession>T1FC55</accession>